<accession>A0ABM7VP17</accession>
<evidence type="ECO:0000313" key="2">
    <source>
        <dbReference type="Proteomes" id="UP001320460"/>
    </source>
</evidence>
<evidence type="ECO:0008006" key="3">
    <source>
        <dbReference type="Google" id="ProtNLM"/>
    </source>
</evidence>
<sequence>MTSGRDIAAIQLCDALPPWRPIVPWLRVHSIFQRACNVQTPQGRLWVVQASDMPLAPAGMMTDCVDLRPFFTVGERLRWRDETCLYGTKARIELGSAMPVSTRLIPCGEAQMLARLAAQIAAFFSHQPEKGIRLALRTDATLIRAQTSLVHWLRTGEGDLNECLMGFIGRGEGLTPAGDDFLLGVSLILHNWRFAHAAAFNAALLPLLDRTTDISRAMLEQGCNHHYSAQLLALARGENETGPQAIARVADYGHSSGHDMLAGILTAAHALA</sequence>
<dbReference type="EMBL" id="AP025334">
    <property type="protein sequence ID" value="BDD48735.1"/>
    <property type="molecule type" value="Genomic_DNA"/>
</dbReference>
<dbReference type="RefSeq" id="WP_125123735.1">
    <property type="nucleotide sequence ID" value="NZ_AP025334.1"/>
</dbReference>
<name>A0ABM7VP17_9ENTR</name>
<dbReference type="Proteomes" id="UP001320460">
    <property type="component" value="Chromosome"/>
</dbReference>
<dbReference type="Pfam" id="PF11392">
    <property type="entry name" value="AllH"/>
    <property type="match status" value="1"/>
</dbReference>
<keyword evidence="2" id="KW-1185">Reference proteome</keyword>
<gene>
    <name evidence="1" type="ORF">PDTA9734_02220</name>
</gene>
<proteinExistence type="predicted"/>
<organism evidence="1 2">
    <name type="scientific">Phytobacter diazotrophicus</name>
    <dbReference type="NCBI Taxonomy" id="395631"/>
    <lineage>
        <taxon>Bacteria</taxon>
        <taxon>Pseudomonadati</taxon>
        <taxon>Pseudomonadota</taxon>
        <taxon>Gammaproteobacteria</taxon>
        <taxon>Enterobacterales</taxon>
        <taxon>Enterobacteriaceae</taxon>
        <taxon>Phytobacter</taxon>
    </lineage>
</organism>
<dbReference type="InterPro" id="IPR021530">
    <property type="entry name" value="AllH-like"/>
</dbReference>
<protein>
    <recommendedName>
        <fullName evidence="3">DUF2877 domain-containing protein</fullName>
    </recommendedName>
</protein>
<evidence type="ECO:0000313" key="1">
    <source>
        <dbReference type="EMBL" id="BDD48735.1"/>
    </source>
</evidence>
<reference evidence="1 2" key="1">
    <citation type="submission" date="2021-12" db="EMBL/GenBank/DDBJ databases">
        <title>Complete genome sequence of Phytobacter diazotrophicus TA9734.</title>
        <authorList>
            <person name="Kubota H."/>
            <person name="Nakayama Y."/>
            <person name="Ariyoshi T."/>
        </authorList>
    </citation>
    <scope>NUCLEOTIDE SEQUENCE [LARGE SCALE GENOMIC DNA]</scope>
    <source>
        <strain evidence="1 2">TA9734</strain>
    </source>
</reference>